<dbReference type="Gene3D" id="3.40.30.10">
    <property type="entry name" value="Glutaredoxin"/>
    <property type="match status" value="1"/>
</dbReference>
<feature type="chain" id="PRO_5044566752" evidence="2">
    <location>
        <begin position="20"/>
        <end position="227"/>
    </location>
</feature>
<gene>
    <name evidence="3" type="primary">dsbA_1</name>
    <name evidence="4" type="synonym">dsbA_2</name>
    <name evidence="3" type="ORF">NCTC1659_00370</name>
    <name evidence="4" type="ORF">NCTC8540_02109</name>
</gene>
<evidence type="ECO:0000313" key="3">
    <source>
        <dbReference type="EMBL" id="STO59138.1"/>
    </source>
</evidence>
<evidence type="ECO:0000256" key="1">
    <source>
        <dbReference type="ARBA" id="ARBA00022729"/>
    </source>
</evidence>
<protein>
    <submittedName>
        <fullName evidence="3">Thiol-disulfide interchange protein</fullName>
    </submittedName>
</protein>
<dbReference type="PANTHER" id="PTHR35891:SF2">
    <property type="entry name" value="THIOL:DISULFIDE INTERCHANGE PROTEIN DSBA"/>
    <property type="match status" value="1"/>
</dbReference>
<dbReference type="EMBL" id="UGHF01000001">
    <property type="protein sequence ID" value="STO59138.1"/>
    <property type="molecule type" value="Genomic_DNA"/>
</dbReference>
<reference evidence="5 6" key="1">
    <citation type="submission" date="2018-06" db="EMBL/GenBank/DDBJ databases">
        <authorList>
            <consortium name="Pathogen Informatics"/>
            <person name="Doyle S."/>
        </authorList>
    </citation>
    <scope>NUCLEOTIDE SEQUENCE [LARGE SCALE GENOMIC DNA]</scope>
    <source>
        <strain evidence="3 5">NCTC1659</strain>
        <strain evidence="4 6">NCTC8540</strain>
    </source>
</reference>
<dbReference type="InterPro" id="IPR050824">
    <property type="entry name" value="Thiol_disulfide_DsbA"/>
</dbReference>
<keyword evidence="5" id="KW-1185">Reference proteome</keyword>
<evidence type="ECO:0000313" key="4">
    <source>
        <dbReference type="EMBL" id="STO69561.1"/>
    </source>
</evidence>
<keyword evidence="1 2" id="KW-0732">Signal</keyword>
<name>A0A1V4B1F8_9PAST</name>
<dbReference type="PANTHER" id="PTHR35891">
    <property type="entry name" value="THIOL:DISULFIDE INTERCHANGE PROTEIN DSBA"/>
    <property type="match status" value="1"/>
</dbReference>
<dbReference type="InterPro" id="IPR036249">
    <property type="entry name" value="Thioredoxin-like_sf"/>
</dbReference>
<feature type="signal peptide" evidence="2">
    <location>
        <begin position="1"/>
        <end position="19"/>
    </location>
</feature>
<dbReference type="EMBL" id="UGHJ01000001">
    <property type="protein sequence ID" value="STO69561.1"/>
    <property type="molecule type" value="Genomic_DNA"/>
</dbReference>
<organism evidence="3 5">
    <name type="scientific">Canicola haemoglobinophilus</name>
    <dbReference type="NCBI Taxonomy" id="733"/>
    <lineage>
        <taxon>Bacteria</taxon>
        <taxon>Pseudomonadati</taxon>
        <taxon>Pseudomonadota</taxon>
        <taxon>Gammaproteobacteria</taxon>
        <taxon>Pasteurellales</taxon>
        <taxon>Pasteurellaceae</taxon>
        <taxon>Canicola</taxon>
    </lineage>
</organism>
<dbReference type="STRING" id="733.B0186_05120"/>
<dbReference type="OrthoDB" id="9784896at2"/>
<evidence type="ECO:0000256" key="2">
    <source>
        <dbReference type="SAM" id="SignalP"/>
    </source>
</evidence>
<dbReference type="Proteomes" id="UP000254496">
    <property type="component" value="Unassembled WGS sequence"/>
</dbReference>
<dbReference type="InterPro" id="IPR023205">
    <property type="entry name" value="DsbA/DsbL"/>
</dbReference>
<dbReference type="AlphaFoldDB" id="A0A1V4B1F8"/>
<accession>A0A1V4B1F8</accession>
<sequence>MRYSFYLLFSLLISSFAFAHNERDFPTLNATEEWEQPEFQDGKDYFSYQSPLYLPALKNGKVLIQFFFDYDCRVCSAAQDILNLYSQLNQEKVILREYPVATAESNVSANIFYTLQSMQAEDVSNKLLFESAEKKRYTELSQFSHLLAWLAEQEIDIQQFQKIYSSVPVRESVLGAIKMTEEYGVFTYPYVIINGKYVLTASTLYNDDYSFAVLDFLIHKIQLESVK</sequence>
<dbReference type="SUPFAM" id="SSF52833">
    <property type="entry name" value="Thioredoxin-like"/>
    <property type="match status" value="1"/>
</dbReference>
<dbReference type="RefSeq" id="WP_078218307.1">
    <property type="nucleotide sequence ID" value="NZ_MUXZ01000012.1"/>
</dbReference>
<dbReference type="Proteomes" id="UP000254329">
    <property type="component" value="Unassembled WGS sequence"/>
</dbReference>
<evidence type="ECO:0000313" key="6">
    <source>
        <dbReference type="Proteomes" id="UP000254496"/>
    </source>
</evidence>
<dbReference type="CDD" id="cd03019">
    <property type="entry name" value="DsbA_DsbA"/>
    <property type="match status" value="1"/>
</dbReference>
<evidence type="ECO:0000313" key="5">
    <source>
        <dbReference type="Proteomes" id="UP000254329"/>
    </source>
</evidence>
<proteinExistence type="predicted"/>